<feature type="region of interest" description="Disordered" evidence="6">
    <location>
        <begin position="947"/>
        <end position="987"/>
    </location>
</feature>
<feature type="transmembrane region" description="Helical" evidence="7">
    <location>
        <begin position="253"/>
        <end position="275"/>
    </location>
</feature>
<dbReference type="InterPro" id="IPR007735">
    <property type="entry name" value="Pecanex_C"/>
</dbReference>
<feature type="transmembrane region" description="Helical" evidence="7">
    <location>
        <begin position="161"/>
        <end position="180"/>
    </location>
</feature>
<feature type="transmembrane region" description="Helical" evidence="7">
    <location>
        <begin position="330"/>
        <end position="353"/>
    </location>
</feature>
<evidence type="ECO:0000313" key="10">
    <source>
        <dbReference type="Proteomes" id="UP001281761"/>
    </source>
</evidence>
<feature type="transmembrane region" description="Helical" evidence="7">
    <location>
        <begin position="20"/>
        <end position="40"/>
    </location>
</feature>
<feature type="domain" description="Pecanex C-terminal" evidence="8">
    <location>
        <begin position="1294"/>
        <end position="1338"/>
    </location>
</feature>
<evidence type="ECO:0000256" key="5">
    <source>
        <dbReference type="ARBA" id="ARBA00023136"/>
    </source>
</evidence>
<evidence type="ECO:0000256" key="4">
    <source>
        <dbReference type="ARBA" id="ARBA00022989"/>
    </source>
</evidence>
<feature type="region of interest" description="Disordered" evidence="6">
    <location>
        <begin position="568"/>
        <end position="592"/>
    </location>
</feature>
<evidence type="ECO:0000256" key="7">
    <source>
        <dbReference type="SAM" id="Phobius"/>
    </source>
</evidence>
<feature type="transmembrane region" description="Helical" evidence="7">
    <location>
        <begin position="489"/>
        <end position="511"/>
    </location>
</feature>
<evidence type="ECO:0000256" key="6">
    <source>
        <dbReference type="SAM" id="MobiDB-lite"/>
    </source>
</evidence>
<dbReference type="InterPro" id="IPR039797">
    <property type="entry name" value="Pecanex"/>
</dbReference>
<feature type="transmembrane region" description="Helical" evidence="7">
    <location>
        <begin position="365"/>
        <end position="388"/>
    </location>
</feature>
<dbReference type="PANTHER" id="PTHR12372">
    <property type="entry name" value="PECANEX"/>
    <property type="match status" value="1"/>
</dbReference>
<evidence type="ECO:0000256" key="2">
    <source>
        <dbReference type="ARBA" id="ARBA00010170"/>
    </source>
</evidence>
<proteinExistence type="inferred from homology"/>
<evidence type="ECO:0000256" key="3">
    <source>
        <dbReference type="ARBA" id="ARBA00022692"/>
    </source>
</evidence>
<keyword evidence="5 7" id="KW-0472">Membrane</keyword>
<accession>A0ABQ9XLT8</accession>
<dbReference type="Pfam" id="PF05041">
    <property type="entry name" value="Pecanex_C"/>
    <property type="match status" value="1"/>
</dbReference>
<feature type="transmembrane region" description="Helical" evidence="7">
    <location>
        <begin position="465"/>
        <end position="482"/>
    </location>
</feature>
<feature type="transmembrane region" description="Helical" evidence="7">
    <location>
        <begin position="431"/>
        <end position="453"/>
    </location>
</feature>
<reference evidence="9 10" key="1">
    <citation type="journal article" date="2022" name="bioRxiv">
        <title>Genomics of Preaxostyla Flagellates Illuminates Evolutionary Transitions and the Path Towards Mitochondrial Loss.</title>
        <authorList>
            <person name="Novak L.V.F."/>
            <person name="Treitli S.C."/>
            <person name="Pyrih J."/>
            <person name="Halakuc P."/>
            <person name="Pipaliya S.V."/>
            <person name="Vacek V."/>
            <person name="Brzon O."/>
            <person name="Soukal P."/>
            <person name="Eme L."/>
            <person name="Dacks J.B."/>
            <person name="Karnkowska A."/>
            <person name="Elias M."/>
            <person name="Hampl V."/>
        </authorList>
    </citation>
    <scope>NUCLEOTIDE SEQUENCE [LARGE SCALE GENOMIC DNA]</scope>
    <source>
        <strain evidence="9">NAU3</strain>
        <tissue evidence="9">Gut</tissue>
    </source>
</reference>
<feature type="compositionally biased region" description="Basic and acidic residues" evidence="6">
    <location>
        <begin position="617"/>
        <end position="634"/>
    </location>
</feature>
<feature type="compositionally biased region" description="Low complexity" evidence="6">
    <location>
        <begin position="948"/>
        <end position="960"/>
    </location>
</feature>
<gene>
    <name evidence="9" type="ORF">BLNAU_11669</name>
</gene>
<sequence>MKSILSGMTLKWEEQMPCSVAFVQILLFFLPALVPIALSVLSTYAYLHPTVCAIISGAFPALVCLVMKVISCISLKCSSSPNSVHPDSNSDETEPTQKCCSRHTLSSIVSPSPYPAQNTCSNVVYIACSVLVVFVVGFVSSLSHQVSVILQVKTDFHAGTLISQIFLWISFCFSVYPLTMKAPHEYSVTTIHEHFLSFTRPFYFVFLGIFELVDVIRCGYFSQPWSPNDTTWLANLSSNYHSLPFRVHLVPHFLLLTLPVLFALGLTSPPLRFLLYIFEQMNQFCFGASPSQTTPGILLTFIKHVLSILVSCFVFHFVPTSASPQLSWLSPFLLGIFNVIVTASSGSVVAFLFRKKGKTCSTHSTFHFVSSLITIVLLVAGMVVLVVMKHPVTAFHTVFALTQLVVVCLAFVFGLVGLIISCSKKPANRAISVLTSLVVSVVLPVSTVLLSSHELFLLQPSNQNFFIKFVSLCLLAHSVSLTQVSTPSALLLTITVYFVASIFSFAFNWPFSSQPQLFQISFIFFSFLVHLVVSRIVDFVDKFRFFWISSSTALTTSKLAVPKFREDDTDATYQRPQQGSDGWAQERRQEPPRQITMADSVDDSQFQVIGSATQGDESARLIDKPKKAKTEKEKKGPSCAYKTHFLKFLPVSLVSILVSAILDISLIQPFGHPFFVFPASLAPRRQVHHVEDSGDTASPVSRLERSIYAASVPAVAQAFTELYSKLWLHTPSTLFFLRCECASLIVQAKSWRNECQLKVVGLEMQETSCHHIEIGEVDSVLAPLLPDETEGGHGQDAEKKKSVLRPLSLLTVDGYIPSTFSMLGVFSSDESRREIQRVLPFALIRSFISLGFASGGRTEGGVSVMRDHSVPLLDDASLSLLLPLFTKNYMKYALHIAKQEAMKLQKCDSKSDATPFFFNPSADSVSDANADFRAELGYFDALTGSLGSQQTSFQPTPQSDSPRENPVRVQNHHKQKKSGFDDEFDDDEGSSDFFKNLKAANTPQPVVKTQEVRTPLPLSSVVTSYETSEVGEDDVVSVVPCSRVSSDLMSESQINLLIRVVLSAFAMFEVKLDSSLGRSLHFVTMSLLKKEPSSAALTPGDFVVTPSSFPSIQSNSLDDVVSLFNESPPSSSPLSHISAMTHSAFSSSFIQTAYSSYRNAASIAKDHCVYFEFLPDEAVQPPNADDQIEDSEWFTILRDDLNDFFPADGQTARCSSIVGSDEWNTAMANKTTQLFSLFERPQSNDAILSYDSAASGTEERSQYSGVSCVLRPRNWAVGVFSPSSGFETEQTSLLKEQVYAVNVDDERFSIQTHPVLLRNICAQAMDPPFGYSAFSSTVRFLI</sequence>
<dbReference type="Proteomes" id="UP001281761">
    <property type="component" value="Unassembled WGS sequence"/>
</dbReference>
<feature type="transmembrane region" description="Helical" evidence="7">
    <location>
        <begin position="296"/>
        <end position="318"/>
    </location>
</feature>
<feature type="transmembrane region" description="Helical" evidence="7">
    <location>
        <begin position="517"/>
        <end position="537"/>
    </location>
</feature>
<evidence type="ECO:0000313" key="9">
    <source>
        <dbReference type="EMBL" id="KAK2953383.1"/>
    </source>
</evidence>
<keyword evidence="3 7" id="KW-0812">Transmembrane</keyword>
<comment type="subcellular location">
    <subcellularLocation>
        <location evidence="1">Membrane</location>
        <topology evidence="1">Multi-pass membrane protein</topology>
    </subcellularLocation>
</comment>
<keyword evidence="10" id="KW-1185">Reference proteome</keyword>
<name>A0ABQ9XLT8_9EUKA</name>
<comment type="similarity">
    <text evidence="2">Belongs to the pecanex family.</text>
</comment>
<feature type="transmembrane region" description="Helical" evidence="7">
    <location>
        <begin position="394"/>
        <end position="419"/>
    </location>
</feature>
<dbReference type="EMBL" id="JARBJD010000092">
    <property type="protein sequence ID" value="KAK2953383.1"/>
    <property type="molecule type" value="Genomic_DNA"/>
</dbReference>
<feature type="transmembrane region" description="Helical" evidence="7">
    <location>
        <begin position="201"/>
        <end position="222"/>
    </location>
</feature>
<keyword evidence="4 7" id="KW-1133">Transmembrane helix</keyword>
<feature type="transmembrane region" description="Helical" evidence="7">
    <location>
        <begin position="645"/>
        <end position="667"/>
    </location>
</feature>
<feature type="compositionally biased region" description="Polar residues" evidence="6">
    <location>
        <begin position="571"/>
        <end position="580"/>
    </location>
</feature>
<comment type="caution">
    <text evidence="9">The sequence shown here is derived from an EMBL/GenBank/DDBJ whole genome shotgun (WGS) entry which is preliminary data.</text>
</comment>
<dbReference type="PANTHER" id="PTHR12372:SF6">
    <property type="entry name" value="PECANEX-LIKE PROTEIN 4"/>
    <property type="match status" value="1"/>
</dbReference>
<organism evidence="9 10">
    <name type="scientific">Blattamonas nauphoetae</name>
    <dbReference type="NCBI Taxonomy" id="2049346"/>
    <lineage>
        <taxon>Eukaryota</taxon>
        <taxon>Metamonada</taxon>
        <taxon>Preaxostyla</taxon>
        <taxon>Oxymonadida</taxon>
        <taxon>Blattamonas</taxon>
    </lineage>
</organism>
<feature type="region of interest" description="Disordered" evidence="6">
    <location>
        <begin position="614"/>
        <end position="634"/>
    </location>
</feature>
<protein>
    <recommendedName>
        <fullName evidence="8">Pecanex C-terminal domain-containing protein</fullName>
    </recommendedName>
</protein>
<evidence type="ECO:0000259" key="8">
    <source>
        <dbReference type="Pfam" id="PF05041"/>
    </source>
</evidence>
<evidence type="ECO:0000256" key="1">
    <source>
        <dbReference type="ARBA" id="ARBA00004141"/>
    </source>
</evidence>
<feature type="transmembrane region" description="Helical" evidence="7">
    <location>
        <begin position="46"/>
        <end position="66"/>
    </location>
</feature>
<feature type="transmembrane region" description="Helical" evidence="7">
    <location>
        <begin position="123"/>
        <end position="141"/>
    </location>
</feature>